<dbReference type="EMBL" id="DVJO01000153">
    <property type="protein sequence ID" value="HIS83353.1"/>
    <property type="molecule type" value="Genomic_DNA"/>
</dbReference>
<dbReference type="Pfam" id="PF01464">
    <property type="entry name" value="SLT"/>
    <property type="match status" value="1"/>
</dbReference>
<sequence>MQIMNNGFESVFKTPQPMFTQTFTPIIMPSWNNNSNLQNYNSLYDRVGFYTPKSYSFANPGVYAIPQITETPRFDDLKDLTYGSGIGNSYSFSSSKVPGSTYKPSYTTLSANYLNKDFLAKVKQVAKNINCDYQDLLAVMNSESGLQPNKWNSSKSAVGLIQFTDPALADLKRVYGINLTKEQVSKMSAIEQLDLAEKFYKITTQKFGGKKLSAADLYASTYLPGRATNEVLCRKGERNSDGSLKSYYESNTGLDVNGDGMITKEDLAKRLAKKRVNLDTFV</sequence>
<feature type="domain" description="Transglycosylase SLT" evidence="1">
    <location>
        <begin position="125"/>
        <end position="181"/>
    </location>
</feature>
<dbReference type="InterPro" id="IPR008258">
    <property type="entry name" value="Transglycosylase_SLT_dom_1"/>
</dbReference>
<name>A0A9D1FWQ3_9BACT</name>
<evidence type="ECO:0000313" key="2">
    <source>
        <dbReference type="EMBL" id="HIS83353.1"/>
    </source>
</evidence>
<dbReference type="Proteomes" id="UP000824139">
    <property type="component" value="Unassembled WGS sequence"/>
</dbReference>
<dbReference type="InterPro" id="IPR023346">
    <property type="entry name" value="Lysozyme-like_dom_sf"/>
</dbReference>
<dbReference type="Gene3D" id="1.10.530.10">
    <property type="match status" value="1"/>
</dbReference>
<dbReference type="PROSITE" id="PS00018">
    <property type="entry name" value="EF_HAND_1"/>
    <property type="match status" value="1"/>
</dbReference>
<dbReference type="AlphaFoldDB" id="A0A9D1FWQ3"/>
<evidence type="ECO:0000259" key="1">
    <source>
        <dbReference type="Pfam" id="PF01464"/>
    </source>
</evidence>
<accession>A0A9D1FWQ3</accession>
<protein>
    <recommendedName>
        <fullName evidence="1">Transglycosylase SLT domain-containing protein</fullName>
    </recommendedName>
</protein>
<reference evidence="2" key="2">
    <citation type="journal article" date="2021" name="PeerJ">
        <title>Extensive microbial diversity within the chicken gut microbiome revealed by metagenomics and culture.</title>
        <authorList>
            <person name="Gilroy R."/>
            <person name="Ravi A."/>
            <person name="Getino M."/>
            <person name="Pursley I."/>
            <person name="Horton D.L."/>
            <person name="Alikhan N.F."/>
            <person name="Baker D."/>
            <person name="Gharbi K."/>
            <person name="Hall N."/>
            <person name="Watson M."/>
            <person name="Adriaenssens E.M."/>
            <person name="Foster-Nyarko E."/>
            <person name="Jarju S."/>
            <person name="Secka A."/>
            <person name="Antonio M."/>
            <person name="Oren A."/>
            <person name="Chaudhuri R.R."/>
            <person name="La Ragione R."/>
            <person name="Hildebrand F."/>
            <person name="Pallen M.J."/>
        </authorList>
    </citation>
    <scope>NUCLEOTIDE SEQUENCE</scope>
    <source>
        <strain evidence="2">CHK152-2994</strain>
    </source>
</reference>
<proteinExistence type="predicted"/>
<comment type="caution">
    <text evidence="2">The sequence shown here is derived from an EMBL/GenBank/DDBJ whole genome shotgun (WGS) entry which is preliminary data.</text>
</comment>
<reference evidence="2" key="1">
    <citation type="submission" date="2020-10" db="EMBL/GenBank/DDBJ databases">
        <authorList>
            <person name="Gilroy R."/>
        </authorList>
    </citation>
    <scope>NUCLEOTIDE SEQUENCE</scope>
    <source>
        <strain evidence="2">CHK152-2994</strain>
    </source>
</reference>
<dbReference type="SUPFAM" id="SSF53955">
    <property type="entry name" value="Lysozyme-like"/>
    <property type="match status" value="1"/>
</dbReference>
<gene>
    <name evidence="2" type="ORF">IAD41_07095</name>
</gene>
<evidence type="ECO:0000313" key="3">
    <source>
        <dbReference type="Proteomes" id="UP000824139"/>
    </source>
</evidence>
<organism evidence="2 3">
    <name type="scientific">Candidatus Scatenecus faecavium</name>
    <dbReference type="NCBI Taxonomy" id="2840915"/>
    <lineage>
        <taxon>Bacteria</taxon>
        <taxon>Candidatus Scatenecus</taxon>
    </lineage>
</organism>
<dbReference type="InterPro" id="IPR018247">
    <property type="entry name" value="EF_Hand_1_Ca_BS"/>
</dbReference>